<dbReference type="AlphaFoldDB" id="A0A0M3J7G7"/>
<sequence>MTSLQRQLEALRTPATSRLGTERFIGSLLFDRKQAASLYKEEAHKIGISFVVVSIFSSQLRDAYTVIYIA</sequence>
<evidence type="ECO:0000313" key="2">
    <source>
        <dbReference type="Proteomes" id="UP000267096"/>
    </source>
</evidence>
<reference evidence="3" key="1">
    <citation type="submission" date="2017-02" db="UniProtKB">
        <authorList>
            <consortium name="WormBaseParasite"/>
        </authorList>
    </citation>
    <scope>IDENTIFICATION</scope>
</reference>
<organism evidence="3">
    <name type="scientific">Anisakis simplex</name>
    <name type="common">Herring worm</name>
    <dbReference type="NCBI Taxonomy" id="6269"/>
    <lineage>
        <taxon>Eukaryota</taxon>
        <taxon>Metazoa</taxon>
        <taxon>Ecdysozoa</taxon>
        <taxon>Nematoda</taxon>
        <taxon>Chromadorea</taxon>
        <taxon>Rhabditida</taxon>
        <taxon>Spirurina</taxon>
        <taxon>Ascaridomorpha</taxon>
        <taxon>Ascaridoidea</taxon>
        <taxon>Anisakidae</taxon>
        <taxon>Anisakis</taxon>
        <taxon>Anisakis simplex complex</taxon>
    </lineage>
</organism>
<reference evidence="1 2" key="2">
    <citation type="submission" date="2018-11" db="EMBL/GenBank/DDBJ databases">
        <authorList>
            <consortium name="Pathogen Informatics"/>
        </authorList>
    </citation>
    <scope>NUCLEOTIDE SEQUENCE [LARGE SCALE GENOMIC DNA]</scope>
</reference>
<gene>
    <name evidence="1" type="ORF">ASIM_LOCUS3350</name>
</gene>
<proteinExistence type="predicted"/>
<name>A0A0M3J7G7_ANISI</name>
<dbReference type="Proteomes" id="UP000267096">
    <property type="component" value="Unassembled WGS sequence"/>
</dbReference>
<accession>A0A0M3J7G7</accession>
<evidence type="ECO:0000313" key="3">
    <source>
        <dbReference type="WBParaSite" id="ASIM_0000351401-mRNA-1"/>
    </source>
</evidence>
<dbReference type="EMBL" id="UYRR01005124">
    <property type="protein sequence ID" value="VDK21575.1"/>
    <property type="molecule type" value="Genomic_DNA"/>
</dbReference>
<dbReference type="WBParaSite" id="ASIM_0000351401-mRNA-1">
    <property type="protein sequence ID" value="ASIM_0000351401-mRNA-1"/>
    <property type="gene ID" value="ASIM_0000351401"/>
</dbReference>
<protein>
    <submittedName>
        <fullName evidence="3">DNA-directed DNA polymerase</fullName>
    </submittedName>
</protein>
<evidence type="ECO:0000313" key="1">
    <source>
        <dbReference type="EMBL" id="VDK21575.1"/>
    </source>
</evidence>
<keyword evidence="2" id="KW-1185">Reference proteome</keyword>